<protein>
    <submittedName>
        <fullName evidence="1">Uncharacterized protein</fullName>
    </submittedName>
</protein>
<dbReference type="InParanoid" id="B4D0M8"/>
<dbReference type="Proteomes" id="UP000005824">
    <property type="component" value="Unassembled WGS sequence"/>
</dbReference>
<dbReference type="InterPro" id="IPR044054">
    <property type="entry name" value="Rv0078B"/>
</dbReference>
<dbReference type="RefSeq" id="WP_006979804.1">
    <property type="nucleotide sequence ID" value="NZ_ABVL01000006.1"/>
</dbReference>
<dbReference type="AlphaFoldDB" id="B4D0M8"/>
<evidence type="ECO:0000313" key="2">
    <source>
        <dbReference type="Proteomes" id="UP000005824"/>
    </source>
</evidence>
<sequence length="84" mass="9861">MKSVDLHIREAPLKGRNYAADEPMHPLQIRAYRRMTPAEKLDRMAALYESTQQFFAAGVRMRHPDWSEEQIKREVRDSILYGVS</sequence>
<proteinExistence type="predicted"/>
<comment type="caution">
    <text evidence="1">The sequence shown here is derived from an EMBL/GenBank/DDBJ whole genome shotgun (WGS) entry which is preliminary data.</text>
</comment>
<reference evidence="1 2" key="1">
    <citation type="journal article" date="2011" name="J. Bacteriol.">
        <title>Genome sequence of Chthoniobacter flavus Ellin428, an aerobic heterotrophic soil bacterium.</title>
        <authorList>
            <person name="Kant R."/>
            <person name="van Passel M.W."/>
            <person name="Palva A."/>
            <person name="Lucas S."/>
            <person name="Lapidus A."/>
            <person name="Glavina Del Rio T."/>
            <person name="Dalin E."/>
            <person name="Tice H."/>
            <person name="Bruce D."/>
            <person name="Goodwin L."/>
            <person name="Pitluck S."/>
            <person name="Larimer F.W."/>
            <person name="Land M.L."/>
            <person name="Hauser L."/>
            <person name="Sangwan P."/>
            <person name="de Vos W.M."/>
            <person name="Janssen P.H."/>
            <person name="Smidt H."/>
        </authorList>
    </citation>
    <scope>NUCLEOTIDE SEQUENCE [LARGE SCALE GENOMIC DNA]</scope>
    <source>
        <strain evidence="1 2">Ellin428</strain>
    </source>
</reference>
<accession>B4D0M8</accession>
<keyword evidence="2" id="KW-1185">Reference proteome</keyword>
<name>B4D0M8_9BACT</name>
<gene>
    <name evidence="1" type="ORF">CfE428DRAFT_2479</name>
</gene>
<evidence type="ECO:0000313" key="1">
    <source>
        <dbReference type="EMBL" id="EDY19890.1"/>
    </source>
</evidence>
<dbReference type="Pfam" id="PF18993">
    <property type="entry name" value="Rv0078B"/>
    <property type="match status" value="1"/>
</dbReference>
<dbReference type="EMBL" id="ABVL01000006">
    <property type="protein sequence ID" value="EDY19890.1"/>
    <property type="molecule type" value="Genomic_DNA"/>
</dbReference>
<organism evidence="1 2">
    <name type="scientific">Chthoniobacter flavus Ellin428</name>
    <dbReference type="NCBI Taxonomy" id="497964"/>
    <lineage>
        <taxon>Bacteria</taxon>
        <taxon>Pseudomonadati</taxon>
        <taxon>Verrucomicrobiota</taxon>
        <taxon>Spartobacteria</taxon>
        <taxon>Chthoniobacterales</taxon>
        <taxon>Chthoniobacteraceae</taxon>
        <taxon>Chthoniobacter</taxon>
    </lineage>
</organism>
<dbReference type="STRING" id="497964.CfE428DRAFT_2479"/>